<dbReference type="Gene3D" id="1.10.10.60">
    <property type="entry name" value="Homeodomain-like"/>
    <property type="match status" value="1"/>
</dbReference>
<dbReference type="PANTHER" id="PTHR46796">
    <property type="entry name" value="HTH-TYPE TRANSCRIPTIONAL ACTIVATOR RHAS-RELATED"/>
    <property type="match status" value="1"/>
</dbReference>
<dbReference type="PROSITE" id="PS01124">
    <property type="entry name" value="HTH_ARAC_FAMILY_2"/>
    <property type="match status" value="1"/>
</dbReference>
<dbReference type="InterPro" id="IPR050204">
    <property type="entry name" value="AraC_XylS_family_regulators"/>
</dbReference>
<keyword evidence="3" id="KW-0804">Transcription</keyword>
<evidence type="ECO:0000313" key="5">
    <source>
        <dbReference type="EMBL" id="AMR80098.1"/>
    </source>
</evidence>
<dbReference type="RefSeq" id="WP_062801969.1">
    <property type="nucleotide sequence ID" value="NZ_CP014844.1"/>
</dbReference>
<dbReference type="GO" id="GO:0043565">
    <property type="term" value="F:sequence-specific DNA binding"/>
    <property type="evidence" value="ECO:0007669"/>
    <property type="project" value="InterPro"/>
</dbReference>
<dbReference type="Pfam" id="PF14525">
    <property type="entry name" value="AraC_binding_2"/>
    <property type="match status" value="1"/>
</dbReference>
<dbReference type="STRING" id="1796606.A2G96_21285"/>
<dbReference type="OrthoDB" id="185346at2"/>
<keyword evidence="2" id="KW-0238">DNA-binding</keyword>
<dbReference type="PANTHER" id="PTHR46796:SF12">
    <property type="entry name" value="HTH-TYPE DNA-BINDING TRANSCRIPTIONAL ACTIVATOR EUTR"/>
    <property type="match status" value="1"/>
</dbReference>
<name>A0A142JPT6_9BURK</name>
<evidence type="ECO:0000256" key="3">
    <source>
        <dbReference type="ARBA" id="ARBA00023163"/>
    </source>
</evidence>
<evidence type="ECO:0000259" key="4">
    <source>
        <dbReference type="PROSITE" id="PS01124"/>
    </source>
</evidence>
<evidence type="ECO:0000256" key="2">
    <source>
        <dbReference type="ARBA" id="ARBA00023125"/>
    </source>
</evidence>
<dbReference type="EMBL" id="CP014844">
    <property type="protein sequence ID" value="AMR80098.1"/>
    <property type="molecule type" value="Genomic_DNA"/>
</dbReference>
<gene>
    <name evidence="5" type="ORF">A2G96_21285</name>
</gene>
<proteinExistence type="predicted"/>
<dbReference type="GO" id="GO:0003700">
    <property type="term" value="F:DNA-binding transcription factor activity"/>
    <property type="evidence" value="ECO:0007669"/>
    <property type="project" value="InterPro"/>
</dbReference>
<dbReference type="AlphaFoldDB" id="A0A142JPT6"/>
<reference evidence="5 6" key="1">
    <citation type="submission" date="2016-03" db="EMBL/GenBank/DDBJ databases">
        <title>Complete genome sequence of a novel chlorpyrifos degrading bacterium, Cupriavidus nantongensis sp. X1.</title>
        <authorList>
            <person name="Fang L."/>
        </authorList>
    </citation>
    <scope>NUCLEOTIDE SEQUENCE [LARGE SCALE GENOMIC DNA]</scope>
    <source>
        <strain evidence="5 6">X1</strain>
    </source>
</reference>
<dbReference type="Pfam" id="PF12833">
    <property type="entry name" value="HTH_18"/>
    <property type="match status" value="1"/>
</dbReference>
<dbReference type="InterPro" id="IPR035418">
    <property type="entry name" value="AraC-bd_2"/>
</dbReference>
<evidence type="ECO:0000256" key="1">
    <source>
        <dbReference type="ARBA" id="ARBA00023015"/>
    </source>
</evidence>
<keyword evidence="6" id="KW-1185">Reference proteome</keyword>
<accession>A0A142JPT6</accession>
<evidence type="ECO:0000313" key="6">
    <source>
        <dbReference type="Proteomes" id="UP000075238"/>
    </source>
</evidence>
<dbReference type="SMART" id="SM00342">
    <property type="entry name" value="HTH_ARAC"/>
    <property type="match status" value="1"/>
</dbReference>
<dbReference type="SUPFAM" id="SSF46689">
    <property type="entry name" value="Homeodomain-like"/>
    <property type="match status" value="1"/>
</dbReference>
<feature type="domain" description="HTH araC/xylS-type" evidence="4">
    <location>
        <begin position="233"/>
        <end position="333"/>
    </location>
</feature>
<dbReference type="InterPro" id="IPR009057">
    <property type="entry name" value="Homeodomain-like_sf"/>
</dbReference>
<protein>
    <submittedName>
        <fullName evidence="5">Transcriptional regulator</fullName>
    </submittedName>
</protein>
<dbReference type="KEGG" id="cnan:A2G96_21285"/>
<dbReference type="Proteomes" id="UP000075238">
    <property type="component" value="Chromosome 1"/>
</dbReference>
<organism evidence="5 6">
    <name type="scientific">Cupriavidus nantongensis</name>
    <dbReference type="NCBI Taxonomy" id="1796606"/>
    <lineage>
        <taxon>Bacteria</taxon>
        <taxon>Pseudomonadati</taxon>
        <taxon>Pseudomonadota</taxon>
        <taxon>Betaproteobacteria</taxon>
        <taxon>Burkholderiales</taxon>
        <taxon>Burkholderiaceae</taxon>
        <taxon>Cupriavidus</taxon>
    </lineage>
</organism>
<dbReference type="InterPro" id="IPR018060">
    <property type="entry name" value="HTH_AraC"/>
</dbReference>
<keyword evidence="1" id="KW-0805">Transcription regulation</keyword>
<sequence length="337" mass="36791">MLQLPPTARAPAPLAHALLHDAGRQVFASTDLGQTRAAVGKVFKPHRLDIRGTSLSARMHHAPLGAVSLNRLAYGADVTIDPGPLGDFLLVQMPLSGHAEIRCGAQQIVSTPDCASVLTPSDPLLMRWSADNDQLIVRVERSALERVCAAYLGHRPDPPLRFQLGMAWRSAGWYALMEYLAQMLAAEPEAARHPLTACQLEQLVIGTLLTLQPHSLSEALQRHGKPLAPRHVKVVEEYIHAHAAAALTPALLAEIAGVSLRSLYAGFREHRGLSPMAYLRTVRLDRVRHDLLNDAALSSVTGAALRWGFTHLGRFSAEYRRAFGECPAETLRRRGSV</sequence>